<dbReference type="PANTHER" id="PTHR19305">
    <property type="entry name" value="SYNAPTOSOMAL ASSOCIATED PROTEIN"/>
    <property type="match status" value="1"/>
</dbReference>
<proteinExistence type="inferred from homology"/>
<keyword evidence="6" id="KW-1185">Reference proteome</keyword>
<dbReference type="GO" id="GO:0031201">
    <property type="term" value="C:SNARE complex"/>
    <property type="evidence" value="ECO:0007669"/>
    <property type="project" value="TreeGrafter"/>
</dbReference>
<keyword evidence="2" id="KW-0813">Transport</keyword>
<dbReference type="GO" id="GO:0015031">
    <property type="term" value="P:protein transport"/>
    <property type="evidence" value="ECO:0007669"/>
    <property type="project" value="UniProtKB-KW"/>
</dbReference>
<comment type="similarity">
    <text evidence="1">Belongs to the SNAP-25 family.</text>
</comment>
<dbReference type="InterPro" id="IPR000727">
    <property type="entry name" value="T_SNARE_dom"/>
</dbReference>
<dbReference type="GO" id="GO:0016082">
    <property type="term" value="P:synaptic vesicle priming"/>
    <property type="evidence" value="ECO:0007669"/>
    <property type="project" value="TreeGrafter"/>
</dbReference>
<keyword evidence="4" id="KW-0175">Coiled coil</keyword>
<dbReference type="SMART" id="SM00397">
    <property type="entry name" value="t_SNARE"/>
    <property type="match status" value="2"/>
</dbReference>
<evidence type="ECO:0000256" key="2">
    <source>
        <dbReference type="ARBA" id="ARBA00022448"/>
    </source>
</evidence>
<dbReference type="PANTHER" id="PTHR19305:SF9">
    <property type="entry name" value="SYNAPTOSOMAL-ASSOCIATED PROTEIN 29"/>
    <property type="match status" value="1"/>
</dbReference>
<dbReference type="GO" id="GO:0031629">
    <property type="term" value="P:synaptic vesicle fusion to presynaptic active zone membrane"/>
    <property type="evidence" value="ECO:0007669"/>
    <property type="project" value="TreeGrafter"/>
</dbReference>
<dbReference type="GO" id="GO:0019905">
    <property type="term" value="F:syntaxin binding"/>
    <property type="evidence" value="ECO:0007669"/>
    <property type="project" value="TreeGrafter"/>
</dbReference>
<accession>A0A6S7IAD4</accession>
<dbReference type="GO" id="GO:0005484">
    <property type="term" value="F:SNAP receptor activity"/>
    <property type="evidence" value="ECO:0007669"/>
    <property type="project" value="TreeGrafter"/>
</dbReference>
<dbReference type="Gene3D" id="1.20.5.110">
    <property type="match status" value="2"/>
</dbReference>
<dbReference type="Proteomes" id="UP001152795">
    <property type="component" value="Unassembled WGS sequence"/>
</dbReference>
<dbReference type="GO" id="GO:0098793">
    <property type="term" value="C:presynapse"/>
    <property type="evidence" value="ECO:0007669"/>
    <property type="project" value="GOC"/>
</dbReference>
<sequence length="216" mass="24583">MAARNDETTNPFGDDLDDFEYDTALSRLEQTQNRILGSTSRSLGLIEESHDIAIKTAEELQRQEEALYRTERNLDDMSHNMTTANRHIKSVKSVWGAIGNYFSKPIKAEPKLEPVKTEVPERSLNVDVDLKLDYGEQDCLSEYGGRGRGTASFEREYDNHLSEISRGLSILKDDAMVLGQTIDRHDEIITRVQGKVENVDDEIKVADRKIKKILRN</sequence>
<name>A0A6S7IAD4_PARCT</name>
<evidence type="ECO:0000313" key="5">
    <source>
        <dbReference type="EMBL" id="CAB4015654.1"/>
    </source>
</evidence>
<reference evidence="5" key="1">
    <citation type="submission" date="2020-04" db="EMBL/GenBank/DDBJ databases">
        <authorList>
            <person name="Alioto T."/>
            <person name="Alioto T."/>
            <person name="Gomez Garrido J."/>
        </authorList>
    </citation>
    <scope>NUCLEOTIDE SEQUENCE</scope>
    <source>
        <strain evidence="5">A484AB</strain>
    </source>
</reference>
<dbReference type="OrthoDB" id="18679at2759"/>
<comment type="caution">
    <text evidence="5">The sequence shown here is derived from an EMBL/GenBank/DDBJ whole genome shotgun (WGS) entry which is preliminary data.</text>
</comment>
<dbReference type="SUPFAM" id="SSF58038">
    <property type="entry name" value="SNARE fusion complex"/>
    <property type="match status" value="2"/>
</dbReference>
<dbReference type="GO" id="GO:0005886">
    <property type="term" value="C:plasma membrane"/>
    <property type="evidence" value="ECO:0007669"/>
    <property type="project" value="TreeGrafter"/>
</dbReference>
<dbReference type="AlphaFoldDB" id="A0A6S7IAD4"/>
<evidence type="ECO:0000256" key="1">
    <source>
        <dbReference type="ARBA" id="ARBA00009480"/>
    </source>
</evidence>
<keyword evidence="3" id="KW-0653">Protein transport</keyword>
<evidence type="ECO:0000256" key="3">
    <source>
        <dbReference type="ARBA" id="ARBA00022927"/>
    </source>
</evidence>
<gene>
    <name evidence="5" type="ORF">PACLA_8A016530</name>
</gene>
<organism evidence="5 6">
    <name type="scientific">Paramuricea clavata</name>
    <name type="common">Red gorgonian</name>
    <name type="synonym">Violescent sea-whip</name>
    <dbReference type="NCBI Taxonomy" id="317549"/>
    <lineage>
        <taxon>Eukaryota</taxon>
        <taxon>Metazoa</taxon>
        <taxon>Cnidaria</taxon>
        <taxon>Anthozoa</taxon>
        <taxon>Octocorallia</taxon>
        <taxon>Malacalcyonacea</taxon>
        <taxon>Plexauridae</taxon>
        <taxon>Paramuricea</taxon>
    </lineage>
</organism>
<evidence type="ECO:0000256" key="4">
    <source>
        <dbReference type="ARBA" id="ARBA00023054"/>
    </source>
</evidence>
<dbReference type="FunFam" id="1.20.5.110:FF:000041">
    <property type="entry name" value="Synaptosomal-associated protein 29"/>
    <property type="match status" value="1"/>
</dbReference>
<dbReference type="EMBL" id="CACRXK020008795">
    <property type="protein sequence ID" value="CAB4015654.1"/>
    <property type="molecule type" value="Genomic_DNA"/>
</dbReference>
<dbReference type="PROSITE" id="PS50192">
    <property type="entry name" value="T_SNARE"/>
    <property type="match status" value="2"/>
</dbReference>
<evidence type="ECO:0000313" key="6">
    <source>
        <dbReference type="Proteomes" id="UP001152795"/>
    </source>
</evidence>
<protein>
    <submittedName>
        <fullName evidence="5">Synaptosomal-associated 29</fullName>
    </submittedName>
</protein>